<dbReference type="PROSITE" id="PS50231">
    <property type="entry name" value="RICIN_B_LECTIN"/>
    <property type="match status" value="1"/>
</dbReference>
<dbReference type="InterPro" id="IPR000772">
    <property type="entry name" value="Ricin_B_lectin"/>
</dbReference>
<dbReference type="Pfam" id="PF00652">
    <property type="entry name" value="Ricin_B_lectin"/>
    <property type="match status" value="1"/>
</dbReference>
<dbReference type="SMART" id="SM00458">
    <property type="entry name" value="RICIN"/>
    <property type="match status" value="1"/>
</dbReference>
<accession>A0A2T0S845</accession>
<dbReference type="AlphaFoldDB" id="A0A2T0S845"/>
<dbReference type="SUPFAM" id="SSF50370">
    <property type="entry name" value="Ricin B-like lectins"/>
    <property type="match status" value="1"/>
</dbReference>
<keyword evidence="1" id="KW-1133">Transmembrane helix</keyword>
<evidence type="ECO:0000259" key="2">
    <source>
        <dbReference type="SMART" id="SM00458"/>
    </source>
</evidence>
<evidence type="ECO:0000256" key="1">
    <source>
        <dbReference type="SAM" id="Phobius"/>
    </source>
</evidence>
<gene>
    <name evidence="3" type="ORF">CLV70_106286</name>
</gene>
<dbReference type="EMBL" id="PVZG01000006">
    <property type="protein sequence ID" value="PRY29565.1"/>
    <property type="molecule type" value="Genomic_DNA"/>
</dbReference>
<keyword evidence="4" id="KW-1185">Reference proteome</keyword>
<dbReference type="GO" id="GO:0030246">
    <property type="term" value="F:carbohydrate binding"/>
    <property type="evidence" value="ECO:0007669"/>
    <property type="project" value="UniProtKB-KW"/>
</dbReference>
<sequence>MSPPMWTVLALALATLAAGLIGALRAIRRGRAPQWWPAPARPVPSLAHQWASQTVETRPGRHVRAGRTARLIAVAGCGTALVALGSVVTLAVTGDDRPRERFVVAVSGESVDDVAYGPRIVSEDSALCLAARSLADRSSLVLAACDGSPTQRFTIETDQTVRLGAWCLDAPKGPMLRIASCDGSTRQRFSADPGQLISRSEHACVDVVAGRIVADAGIVLRDCDQAVAHQWWYLAS</sequence>
<keyword evidence="1" id="KW-0812">Transmembrane</keyword>
<evidence type="ECO:0000313" key="4">
    <source>
        <dbReference type="Proteomes" id="UP000239209"/>
    </source>
</evidence>
<dbReference type="OrthoDB" id="3498399at2"/>
<evidence type="ECO:0000313" key="3">
    <source>
        <dbReference type="EMBL" id="PRY29565.1"/>
    </source>
</evidence>
<feature type="domain" description="Ricin B lectin" evidence="2">
    <location>
        <begin position="116"/>
        <end position="235"/>
    </location>
</feature>
<dbReference type="CDD" id="cd00161">
    <property type="entry name" value="beta-trefoil_Ricin-like"/>
    <property type="match status" value="1"/>
</dbReference>
<dbReference type="InterPro" id="IPR035992">
    <property type="entry name" value="Ricin_B-like_lectins"/>
</dbReference>
<name>A0A2T0S845_9ACTN</name>
<comment type="caution">
    <text evidence="3">The sequence shown here is derived from an EMBL/GenBank/DDBJ whole genome shotgun (WGS) entry which is preliminary data.</text>
</comment>
<dbReference type="RefSeq" id="WP_146164072.1">
    <property type="nucleotide sequence ID" value="NZ_PVZG01000006.1"/>
</dbReference>
<keyword evidence="3" id="KW-0430">Lectin</keyword>
<organism evidence="3 4">
    <name type="scientific">Pseudosporangium ferrugineum</name>
    <dbReference type="NCBI Taxonomy" id="439699"/>
    <lineage>
        <taxon>Bacteria</taxon>
        <taxon>Bacillati</taxon>
        <taxon>Actinomycetota</taxon>
        <taxon>Actinomycetes</taxon>
        <taxon>Micromonosporales</taxon>
        <taxon>Micromonosporaceae</taxon>
        <taxon>Pseudosporangium</taxon>
    </lineage>
</organism>
<feature type="transmembrane region" description="Helical" evidence="1">
    <location>
        <begin position="71"/>
        <end position="92"/>
    </location>
</feature>
<proteinExistence type="predicted"/>
<dbReference type="Proteomes" id="UP000239209">
    <property type="component" value="Unassembled WGS sequence"/>
</dbReference>
<dbReference type="Gene3D" id="2.80.10.50">
    <property type="match status" value="1"/>
</dbReference>
<reference evidence="3 4" key="1">
    <citation type="submission" date="2018-03" db="EMBL/GenBank/DDBJ databases">
        <title>Genomic Encyclopedia of Archaeal and Bacterial Type Strains, Phase II (KMG-II): from individual species to whole genera.</title>
        <authorList>
            <person name="Goeker M."/>
        </authorList>
    </citation>
    <scope>NUCLEOTIDE SEQUENCE [LARGE SCALE GENOMIC DNA]</scope>
    <source>
        <strain evidence="3 4">DSM 45348</strain>
    </source>
</reference>
<keyword evidence="1" id="KW-0472">Membrane</keyword>
<protein>
    <submittedName>
        <fullName evidence="3">Ricin-type beta-trefoil lectin protein</fullName>
    </submittedName>
</protein>